<gene>
    <name evidence="4" type="ORF">MSAN_01825700</name>
</gene>
<comment type="pathway">
    <text evidence="1">Mycotoxin biosynthesis.</text>
</comment>
<evidence type="ECO:0008006" key="6">
    <source>
        <dbReference type="Google" id="ProtNLM"/>
    </source>
</evidence>
<evidence type="ECO:0000256" key="3">
    <source>
        <dbReference type="SAM" id="Phobius"/>
    </source>
</evidence>
<dbReference type="PANTHER" id="PTHR33365">
    <property type="entry name" value="YALI0B05434P"/>
    <property type="match status" value="1"/>
</dbReference>
<dbReference type="Pfam" id="PF11807">
    <property type="entry name" value="UstYa"/>
    <property type="match status" value="1"/>
</dbReference>
<reference evidence="4" key="1">
    <citation type="submission" date="2020-05" db="EMBL/GenBank/DDBJ databases">
        <title>Mycena genomes resolve the evolution of fungal bioluminescence.</title>
        <authorList>
            <person name="Tsai I.J."/>
        </authorList>
    </citation>
    <scope>NUCLEOTIDE SEQUENCE</scope>
    <source>
        <strain evidence="4">160909Yilan</strain>
    </source>
</reference>
<evidence type="ECO:0000256" key="1">
    <source>
        <dbReference type="ARBA" id="ARBA00004685"/>
    </source>
</evidence>
<dbReference type="EMBL" id="JACAZH010000018">
    <property type="protein sequence ID" value="KAF7346863.1"/>
    <property type="molecule type" value="Genomic_DNA"/>
</dbReference>
<proteinExistence type="inferred from homology"/>
<dbReference type="AlphaFoldDB" id="A0A8H6XRU3"/>
<evidence type="ECO:0000313" key="4">
    <source>
        <dbReference type="EMBL" id="KAF7346863.1"/>
    </source>
</evidence>
<protein>
    <recommendedName>
        <fullName evidence="6">Tat pathway signal sequence</fullName>
    </recommendedName>
</protein>
<keyword evidence="3" id="KW-0812">Transmembrane</keyword>
<dbReference type="InterPro" id="IPR021765">
    <property type="entry name" value="UstYa-like"/>
</dbReference>
<dbReference type="Proteomes" id="UP000623467">
    <property type="component" value="Unassembled WGS sequence"/>
</dbReference>
<accession>A0A8H6XRU3</accession>
<evidence type="ECO:0000256" key="2">
    <source>
        <dbReference type="ARBA" id="ARBA00035112"/>
    </source>
</evidence>
<organism evidence="4 5">
    <name type="scientific">Mycena sanguinolenta</name>
    <dbReference type="NCBI Taxonomy" id="230812"/>
    <lineage>
        <taxon>Eukaryota</taxon>
        <taxon>Fungi</taxon>
        <taxon>Dikarya</taxon>
        <taxon>Basidiomycota</taxon>
        <taxon>Agaricomycotina</taxon>
        <taxon>Agaricomycetes</taxon>
        <taxon>Agaricomycetidae</taxon>
        <taxon>Agaricales</taxon>
        <taxon>Marasmiineae</taxon>
        <taxon>Mycenaceae</taxon>
        <taxon>Mycena</taxon>
    </lineage>
</organism>
<name>A0A8H6XRU3_9AGAR</name>
<keyword evidence="3" id="KW-0472">Membrane</keyword>
<keyword evidence="3" id="KW-1133">Transmembrane helix</keyword>
<comment type="similarity">
    <text evidence="2">Belongs to the ustYa family.</text>
</comment>
<keyword evidence="5" id="KW-1185">Reference proteome</keyword>
<sequence>MAKAPEYDCLIGEPVDDDDEAVRPPTVKRYFSRTVLAILLAVETLASTIAIFVLSTRTQTTCSIALPSQHALYSPALEAVEYEARVFYGGSEGDLSPFHLPSSPELDEMWHNLYKHGVSRITKDEAVRLPNKTHPIPGDNGHYIAELDVFHNLHCLDKIRMALDPDYYSDWRISTTNNFIPSQIDATAHILHCVDYVRQSLMCSGDTSMLVWQWHDAINKTTVEGNTAHTCRNFDNLLDWAKQRELPDAYDASVHIEDDIVIPVFHTESS</sequence>
<comment type="caution">
    <text evidence="4">The sequence shown here is derived from an EMBL/GenBank/DDBJ whole genome shotgun (WGS) entry which is preliminary data.</text>
</comment>
<dbReference type="OrthoDB" id="3687641at2759"/>
<evidence type="ECO:0000313" key="5">
    <source>
        <dbReference type="Proteomes" id="UP000623467"/>
    </source>
</evidence>
<feature type="transmembrane region" description="Helical" evidence="3">
    <location>
        <begin position="35"/>
        <end position="54"/>
    </location>
</feature>
<dbReference type="GO" id="GO:0043386">
    <property type="term" value="P:mycotoxin biosynthetic process"/>
    <property type="evidence" value="ECO:0007669"/>
    <property type="project" value="InterPro"/>
</dbReference>
<dbReference type="PANTHER" id="PTHR33365:SF4">
    <property type="entry name" value="CYCLOCHLOROTINE BIOSYNTHESIS PROTEIN O"/>
    <property type="match status" value="1"/>
</dbReference>